<comment type="caution">
    <text evidence="2">The sequence shown here is derived from an EMBL/GenBank/DDBJ whole genome shotgun (WGS) entry which is preliminary data.</text>
</comment>
<evidence type="ECO:0000313" key="2">
    <source>
        <dbReference type="EMBL" id="EQB51685.1"/>
    </source>
</evidence>
<dbReference type="EMBL" id="AMYD01001761">
    <property type="protein sequence ID" value="EQB51685.1"/>
    <property type="molecule type" value="Genomic_DNA"/>
</dbReference>
<organism evidence="2 3">
    <name type="scientific">Colletotrichum gloeosporioides (strain Cg-14)</name>
    <name type="common">Anthracnose fungus</name>
    <name type="synonym">Glomerella cingulata</name>
    <dbReference type="NCBI Taxonomy" id="1237896"/>
    <lineage>
        <taxon>Eukaryota</taxon>
        <taxon>Fungi</taxon>
        <taxon>Dikarya</taxon>
        <taxon>Ascomycota</taxon>
        <taxon>Pezizomycotina</taxon>
        <taxon>Sordariomycetes</taxon>
        <taxon>Hypocreomycetidae</taxon>
        <taxon>Glomerellales</taxon>
        <taxon>Glomerellaceae</taxon>
        <taxon>Colletotrichum</taxon>
        <taxon>Colletotrichum gloeosporioides species complex</taxon>
    </lineage>
</organism>
<feature type="region of interest" description="Disordered" evidence="1">
    <location>
        <begin position="1"/>
        <end position="36"/>
    </location>
</feature>
<dbReference type="AlphaFoldDB" id="T0LTU6"/>
<evidence type="ECO:0000256" key="1">
    <source>
        <dbReference type="SAM" id="MobiDB-lite"/>
    </source>
</evidence>
<evidence type="ECO:0000313" key="3">
    <source>
        <dbReference type="Proteomes" id="UP000015530"/>
    </source>
</evidence>
<protein>
    <submittedName>
        <fullName evidence="2">Uncharacterized protein</fullName>
    </submittedName>
</protein>
<accession>T0LTU6</accession>
<proteinExistence type="predicted"/>
<dbReference type="HOGENOM" id="CLU_3359624_0_0_1"/>
<sequence length="36" mass="3785">MVSTVGASMTVDGERKDVADEEETNVKVEAGGRTTD</sequence>
<gene>
    <name evidence="2" type="ORF">CGLO_08754</name>
</gene>
<dbReference type="Proteomes" id="UP000015530">
    <property type="component" value="Unassembled WGS sequence"/>
</dbReference>
<reference evidence="3" key="1">
    <citation type="journal article" date="2013" name="Mol. Plant Microbe Interact.">
        <title>Global aspects of pacC regulation of pathogenicity genes in Colletotrichum gloeosporioides as revealed by transcriptome analysis.</title>
        <authorList>
            <person name="Alkan N."/>
            <person name="Meng X."/>
            <person name="Friedlander G."/>
            <person name="Reuveni E."/>
            <person name="Sukno S."/>
            <person name="Sherman A."/>
            <person name="Thon M."/>
            <person name="Fluhr R."/>
            <person name="Prusky D."/>
        </authorList>
    </citation>
    <scope>NUCLEOTIDE SEQUENCE [LARGE SCALE GENOMIC DNA]</scope>
    <source>
        <strain evidence="3">Cg-14</strain>
    </source>
</reference>
<name>T0LTU6_COLGC</name>